<dbReference type="GO" id="GO:0008094">
    <property type="term" value="F:ATP-dependent activity, acting on DNA"/>
    <property type="evidence" value="ECO:0007669"/>
    <property type="project" value="TreeGrafter"/>
</dbReference>
<feature type="compositionally biased region" description="Basic and acidic residues" evidence="4">
    <location>
        <begin position="1218"/>
        <end position="1232"/>
    </location>
</feature>
<dbReference type="CDD" id="cd18793">
    <property type="entry name" value="SF2_C_SNF"/>
    <property type="match status" value="1"/>
</dbReference>
<dbReference type="GO" id="GO:0005524">
    <property type="term" value="F:ATP binding"/>
    <property type="evidence" value="ECO:0007669"/>
    <property type="project" value="UniProtKB-KW"/>
</dbReference>
<feature type="domain" description="Helicase C-terminal" evidence="6">
    <location>
        <begin position="1008"/>
        <end position="1161"/>
    </location>
</feature>
<reference evidence="8" key="1">
    <citation type="submission" date="2014-04" db="EMBL/GenBank/DDBJ databases">
        <title>Evolutionary Origins and Diversification of the Mycorrhizal Mutualists.</title>
        <authorList>
            <consortium name="DOE Joint Genome Institute"/>
            <consortium name="Mycorrhizal Genomics Consortium"/>
            <person name="Kohler A."/>
            <person name="Kuo A."/>
            <person name="Nagy L.G."/>
            <person name="Floudas D."/>
            <person name="Copeland A."/>
            <person name="Barry K.W."/>
            <person name="Cichocki N."/>
            <person name="Veneault-Fourrey C."/>
            <person name="LaButti K."/>
            <person name="Lindquist E.A."/>
            <person name="Lipzen A."/>
            <person name="Lundell T."/>
            <person name="Morin E."/>
            <person name="Murat C."/>
            <person name="Riley R."/>
            <person name="Ohm R."/>
            <person name="Sun H."/>
            <person name="Tunlid A."/>
            <person name="Henrissat B."/>
            <person name="Grigoriev I.V."/>
            <person name="Hibbett D.S."/>
            <person name="Martin F."/>
        </authorList>
    </citation>
    <scope>NUCLEOTIDE SEQUENCE [LARGE SCALE GENOMIC DNA]</scope>
    <source>
        <strain evidence="8">FD-334 SS-4</strain>
    </source>
</reference>
<keyword evidence="3" id="KW-0067">ATP-binding</keyword>
<dbReference type="InterPro" id="IPR050628">
    <property type="entry name" value="SNF2_RAD54_helicase_TF"/>
</dbReference>
<dbReference type="EMBL" id="KN817525">
    <property type="protein sequence ID" value="KJA26981.1"/>
    <property type="molecule type" value="Genomic_DNA"/>
</dbReference>
<sequence>MTQLFCPSCCASCFCMPPPPFTSNSPFALQNLLPLGTTSFNIPVEIDHQICQHSHAEDGWHVFQAQLVLPRLSHPVDIVRCQGLAFLSKEHFISTTYRSNPYGLMDVRIYLIPYDLPNVHGKLRMRKEGILAPGRRYMRSLLPNVSQSITRWLGEKVTEDEPTTAQNHHTLSDIYSQLASPAAEPIPGYGEISSRLLNFDDDLDGFEMRSSLYRYQRRTVAAMMQKELDLRDVPDPLYVTVKTVDTNKPFYIQPGTVEVLQERPMSAACRGGILCEELGTGKTVMMLSLIIATRKQVSAPEPSLVDDRPVMTPLAYRTFPSSDFSAARQRAGTSKLGERRVPSLVELLVHRARTAPFCDIPQNTWSERHHRSSIKEEELSTHPLGTLLRANVPFYHHYLGEPNNRERAQRNKLPQTPRVIYLTSATLVVVPPNLLSQWDREIQKHCSLQLRVFILRTKTPMPSAQSLATDYDIILMSYQRFSAESSKQNILNLHTPQPPCKCPLFENSLLPNCTCKIAGVSPFLKIRWKRLIIDEGHVSSSLSTNLVPFAKLLSVERRWIVTGTPTTNLLGLSLGSKVITDEELAAPSPESVDIGDSIVPTDINTLSQSRRSSLTGSPSPSPSPPPAVKPRAWNKYDREDLNKLGNMITHFIAVPQFSADPKLVATHIVEPLLDPHGPRAGAVQVLNQLMETVMIRHRIEDVEQDVVLPPVKQEAVLLDLDPFVIKSFNALQAVLVLNAVDSERKDQDYMFHPANAEALQETVRNMSQILFWHVTDELYNGVQLLKTSDALIARAIERNAPAEDIQAAQDALIHIRIALDDPVWKQMQYHEDIPYWVYNLQDNAFDAWSRLPRPDVNSSSGSPVGLAHADTLLHLHDLALKRPLIKQDDMIEIGKLTLQRDKVVRQAFEDSRRKKSKNRKKAKSGDDHSSSHITEKYATKAHSAETLNAMRKDLEASMARLQQDDEDDNDSTSRADPSRLQSSPGKPSVLIAQSPFAKIRIGSSASSKLNYIINEVKKYSETEKFLIFSESALTLAHVAEAMELIHVKSLRFTTQVDAHVREQMVLTFETSDTYRVFLMELKHGARGLNLVSASRVIFCEPVWQADVESQAIKRAHRIGQTRPISVKTLAIRQTAEENMVLRRSALKDSQEKLPKVLEEAGMRHYIANPKFIVDTPTLTTITEFPLIEVAPELLQPRPGAIMLKVPAAQRALNSPKRVRVEVESSGSHIKEESTEEAPSPRKKKIRFG</sequence>
<dbReference type="InterPro" id="IPR049730">
    <property type="entry name" value="SNF2/RAD54-like_C"/>
</dbReference>
<evidence type="ECO:0000256" key="4">
    <source>
        <dbReference type="SAM" id="MobiDB-lite"/>
    </source>
</evidence>
<dbReference type="PROSITE" id="PS51192">
    <property type="entry name" value="HELICASE_ATP_BIND_1"/>
    <property type="match status" value="1"/>
</dbReference>
<dbReference type="OrthoDB" id="2801544at2759"/>
<accession>A0A0D2PEH3</accession>
<dbReference type="Pfam" id="PF00176">
    <property type="entry name" value="SNF2-rel_dom"/>
    <property type="match status" value="1"/>
</dbReference>
<keyword evidence="1" id="KW-0547">Nucleotide-binding</keyword>
<evidence type="ECO:0000256" key="2">
    <source>
        <dbReference type="ARBA" id="ARBA00022801"/>
    </source>
</evidence>
<keyword evidence="8" id="KW-1185">Reference proteome</keyword>
<protein>
    <recommendedName>
        <fullName evidence="9">Helicase C-terminal domain-containing protein</fullName>
    </recommendedName>
</protein>
<dbReference type="InterPro" id="IPR014001">
    <property type="entry name" value="Helicase_ATP-bd"/>
</dbReference>
<feature type="region of interest" description="Disordered" evidence="4">
    <location>
        <begin position="1214"/>
        <end position="1248"/>
    </location>
</feature>
<dbReference type="InterPro" id="IPR038718">
    <property type="entry name" value="SNF2-like_sf"/>
</dbReference>
<dbReference type="Gene3D" id="3.40.50.300">
    <property type="entry name" value="P-loop containing nucleotide triphosphate hydrolases"/>
    <property type="match status" value="1"/>
</dbReference>
<name>A0A0D2PEH3_HYPSF</name>
<dbReference type="Gene3D" id="3.40.50.10810">
    <property type="entry name" value="Tandem AAA-ATPase domain"/>
    <property type="match status" value="1"/>
</dbReference>
<dbReference type="OMA" id="NLVDHWL"/>
<dbReference type="SMART" id="SM00487">
    <property type="entry name" value="DEXDc"/>
    <property type="match status" value="1"/>
</dbReference>
<dbReference type="InterPro" id="IPR000330">
    <property type="entry name" value="SNF2_N"/>
</dbReference>
<feature type="region of interest" description="Disordered" evidence="4">
    <location>
        <begin position="608"/>
        <end position="632"/>
    </location>
</feature>
<organism evidence="7 8">
    <name type="scientific">Hypholoma sublateritium (strain FD-334 SS-4)</name>
    <dbReference type="NCBI Taxonomy" id="945553"/>
    <lineage>
        <taxon>Eukaryota</taxon>
        <taxon>Fungi</taxon>
        <taxon>Dikarya</taxon>
        <taxon>Basidiomycota</taxon>
        <taxon>Agaricomycotina</taxon>
        <taxon>Agaricomycetes</taxon>
        <taxon>Agaricomycetidae</taxon>
        <taxon>Agaricales</taxon>
        <taxon>Agaricineae</taxon>
        <taxon>Strophariaceae</taxon>
        <taxon>Hypholoma</taxon>
    </lineage>
</organism>
<feature type="domain" description="Helicase ATP-binding" evidence="5">
    <location>
        <begin position="426"/>
        <end position="583"/>
    </location>
</feature>
<proteinExistence type="predicted"/>
<evidence type="ECO:0000259" key="5">
    <source>
        <dbReference type="PROSITE" id="PS51192"/>
    </source>
</evidence>
<dbReference type="STRING" id="945553.A0A0D2PEH3"/>
<dbReference type="Proteomes" id="UP000054270">
    <property type="component" value="Unassembled WGS sequence"/>
</dbReference>
<dbReference type="GO" id="GO:0005634">
    <property type="term" value="C:nucleus"/>
    <property type="evidence" value="ECO:0007669"/>
    <property type="project" value="TreeGrafter"/>
</dbReference>
<evidence type="ECO:0000313" key="7">
    <source>
        <dbReference type="EMBL" id="KJA26981.1"/>
    </source>
</evidence>
<dbReference type="GO" id="GO:0016787">
    <property type="term" value="F:hydrolase activity"/>
    <property type="evidence" value="ECO:0007669"/>
    <property type="project" value="UniProtKB-KW"/>
</dbReference>
<dbReference type="Pfam" id="PF00271">
    <property type="entry name" value="Helicase_C"/>
    <property type="match status" value="1"/>
</dbReference>
<evidence type="ECO:0008006" key="9">
    <source>
        <dbReference type="Google" id="ProtNLM"/>
    </source>
</evidence>
<dbReference type="PROSITE" id="PS51194">
    <property type="entry name" value="HELICASE_CTER"/>
    <property type="match status" value="1"/>
</dbReference>
<evidence type="ECO:0000259" key="6">
    <source>
        <dbReference type="PROSITE" id="PS51194"/>
    </source>
</evidence>
<evidence type="ECO:0000313" key="8">
    <source>
        <dbReference type="Proteomes" id="UP000054270"/>
    </source>
</evidence>
<feature type="compositionally biased region" description="Basic residues" evidence="4">
    <location>
        <begin position="913"/>
        <end position="922"/>
    </location>
</feature>
<evidence type="ECO:0000256" key="3">
    <source>
        <dbReference type="ARBA" id="ARBA00022840"/>
    </source>
</evidence>
<feature type="region of interest" description="Disordered" evidence="4">
    <location>
        <begin position="961"/>
        <end position="988"/>
    </location>
</feature>
<dbReference type="PANTHER" id="PTHR45626">
    <property type="entry name" value="TRANSCRIPTION TERMINATION FACTOR 2-RELATED"/>
    <property type="match status" value="1"/>
</dbReference>
<feature type="compositionally biased region" description="Pro residues" evidence="4">
    <location>
        <begin position="619"/>
        <end position="628"/>
    </location>
</feature>
<keyword evidence="2" id="KW-0378">Hydrolase</keyword>
<feature type="compositionally biased region" description="Low complexity" evidence="4">
    <location>
        <begin position="608"/>
        <end position="618"/>
    </location>
</feature>
<dbReference type="GO" id="GO:0006281">
    <property type="term" value="P:DNA repair"/>
    <property type="evidence" value="ECO:0007669"/>
    <property type="project" value="TreeGrafter"/>
</dbReference>
<gene>
    <name evidence="7" type="ORF">HYPSUDRAFT_35485</name>
</gene>
<dbReference type="SMART" id="SM00490">
    <property type="entry name" value="HELICc"/>
    <property type="match status" value="1"/>
</dbReference>
<dbReference type="AlphaFoldDB" id="A0A0D2PEH3"/>
<dbReference type="PANTHER" id="PTHR45626:SF51">
    <property type="entry name" value="SNF2-RELATED DOMAIN-CONTAINING PROTEIN"/>
    <property type="match status" value="1"/>
</dbReference>
<evidence type="ECO:0000256" key="1">
    <source>
        <dbReference type="ARBA" id="ARBA00022741"/>
    </source>
</evidence>
<dbReference type="InterPro" id="IPR027417">
    <property type="entry name" value="P-loop_NTPase"/>
</dbReference>
<dbReference type="InterPro" id="IPR001650">
    <property type="entry name" value="Helicase_C-like"/>
</dbReference>
<feature type="region of interest" description="Disordered" evidence="4">
    <location>
        <begin position="907"/>
        <end position="942"/>
    </location>
</feature>
<feature type="compositionally biased region" description="Basic and acidic residues" evidence="4">
    <location>
        <begin position="923"/>
        <end position="938"/>
    </location>
</feature>
<dbReference type="SUPFAM" id="SSF52540">
    <property type="entry name" value="P-loop containing nucleoside triphosphate hydrolases"/>
    <property type="match status" value="2"/>
</dbReference>